<protein>
    <submittedName>
        <fullName evidence="3">N-hydroxyarylamine O-acetyltransferase</fullName>
        <ecNumber evidence="3">2.3.1.118</ecNumber>
    </submittedName>
</protein>
<accession>A0A174HRZ2</accession>
<evidence type="ECO:0000313" key="4">
    <source>
        <dbReference type="Proteomes" id="UP000095544"/>
    </source>
</evidence>
<sequence>MEEVRDIIKKFSPEQINQYLDRIGMPPVKEPTREVLDELIYRHQCTIAFENLDSYDFHKEVCLDGDYLFQKIIQGTRGGYCLELNGLFYRLVVSLGYDARPCFTRVLLGKNDLRWPVDHRGTLVKLDGIEYFCDVGLGGPMPSGALNIETEEWQTLGDESFRVVPCMRGWLAIHRKTRIKQEVEPGKAPQTERIEVVISDIACFDTDFNFLNYYKSTKEESLFCAHRVFNLRIDGGYRSIRDDMYKEVTTKGVVIEKISEQLEEIEPLIKEKFNIEI</sequence>
<dbReference type="InterPro" id="IPR001447">
    <property type="entry name" value="Arylamine_N-AcTrfase"/>
</dbReference>
<organism evidence="3 4">
    <name type="scientific">Faecalicatena contorta</name>
    <dbReference type="NCBI Taxonomy" id="39482"/>
    <lineage>
        <taxon>Bacteria</taxon>
        <taxon>Bacillati</taxon>
        <taxon>Bacillota</taxon>
        <taxon>Clostridia</taxon>
        <taxon>Lachnospirales</taxon>
        <taxon>Lachnospiraceae</taxon>
        <taxon>Faecalicatena</taxon>
    </lineage>
</organism>
<dbReference type="InterPro" id="IPR038765">
    <property type="entry name" value="Papain-like_cys_pep_sf"/>
</dbReference>
<dbReference type="RefSeq" id="WP_055154188.1">
    <property type="nucleotide sequence ID" value="NZ_CYZU01000033.1"/>
</dbReference>
<dbReference type="Pfam" id="PF00797">
    <property type="entry name" value="Acetyltransf_2"/>
    <property type="match status" value="1"/>
</dbReference>
<dbReference type="SUPFAM" id="SSF54001">
    <property type="entry name" value="Cysteine proteinases"/>
    <property type="match status" value="1"/>
</dbReference>
<reference evidence="3 4" key="1">
    <citation type="submission" date="2015-09" db="EMBL/GenBank/DDBJ databases">
        <authorList>
            <consortium name="Pathogen Informatics"/>
        </authorList>
    </citation>
    <scope>NUCLEOTIDE SEQUENCE [LARGE SCALE GENOMIC DNA]</scope>
    <source>
        <strain evidence="3 4">2789STDY5834876</strain>
    </source>
</reference>
<dbReference type="EC" id="2.3.1.118" evidence="3"/>
<gene>
    <name evidence="3" type="primary">nhoA_2</name>
    <name evidence="3" type="ORF">ERS852491_03214</name>
</gene>
<dbReference type="PRINTS" id="PR01543">
    <property type="entry name" value="ANATRNSFRASE"/>
</dbReference>
<dbReference type="GO" id="GO:0046990">
    <property type="term" value="F:N-hydroxyarylamine O-acetyltransferase activity"/>
    <property type="evidence" value="ECO:0007669"/>
    <property type="project" value="UniProtKB-EC"/>
</dbReference>
<dbReference type="EMBL" id="CYZU01000033">
    <property type="protein sequence ID" value="CUO76107.1"/>
    <property type="molecule type" value="Genomic_DNA"/>
</dbReference>
<proteinExistence type="inferred from homology"/>
<dbReference type="PANTHER" id="PTHR11786:SF0">
    <property type="entry name" value="ARYLAMINE N-ACETYLTRANSFERASE 4-RELATED"/>
    <property type="match status" value="1"/>
</dbReference>
<dbReference type="Gene3D" id="3.30.2140.20">
    <property type="match status" value="1"/>
</dbReference>
<dbReference type="OrthoDB" id="7181050at2"/>
<evidence type="ECO:0000313" key="3">
    <source>
        <dbReference type="EMBL" id="CUO76107.1"/>
    </source>
</evidence>
<keyword evidence="3" id="KW-0808">Transferase</keyword>
<comment type="similarity">
    <text evidence="1 2">Belongs to the arylamine N-acetyltransferase family.</text>
</comment>
<dbReference type="AlphaFoldDB" id="A0A174HRZ2"/>
<dbReference type="PANTHER" id="PTHR11786">
    <property type="entry name" value="N-HYDROXYARYLAMINE O-ACETYLTRANSFERASE"/>
    <property type="match status" value="1"/>
</dbReference>
<dbReference type="Proteomes" id="UP000095544">
    <property type="component" value="Unassembled WGS sequence"/>
</dbReference>
<evidence type="ECO:0000256" key="2">
    <source>
        <dbReference type="RuleBase" id="RU003452"/>
    </source>
</evidence>
<name>A0A174HRZ2_9FIRM</name>
<dbReference type="STRING" id="39482.ERS852491_03214"/>
<keyword evidence="3" id="KW-0012">Acyltransferase</keyword>
<evidence type="ECO:0000256" key="1">
    <source>
        <dbReference type="ARBA" id="ARBA00006547"/>
    </source>
</evidence>
<dbReference type="InterPro" id="IPR053710">
    <property type="entry name" value="Arylamine_NAT_domain_sf"/>
</dbReference>